<dbReference type="Gene3D" id="3.30.1330.10">
    <property type="entry name" value="PurM-like, N-terminal domain"/>
    <property type="match status" value="1"/>
</dbReference>
<dbReference type="InterPro" id="IPR036676">
    <property type="entry name" value="PurM-like_C_sf"/>
</dbReference>
<dbReference type="PROSITE" id="PS50975">
    <property type="entry name" value="ATP_GRASP"/>
    <property type="match status" value="1"/>
</dbReference>
<keyword evidence="9" id="KW-0464">Manganese</keyword>
<evidence type="ECO:0000256" key="15">
    <source>
        <dbReference type="PROSITE-ProRule" id="PRU00409"/>
    </source>
</evidence>
<dbReference type="SUPFAM" id="SSF52440">
    <property type="entry name" value="PreATP-grasp domain"/>
    <property type="match status" value="1"/>
</dbReference>
<feature type="region of interest" description="Disordered" evidence="16">
    <location>
        <begin position="800"/>
        <end position="819"/>
    </location>
</feature>
<comment type="catalytic activity">
    <reaction evidence="13">
        <text>5-phospho-beta-D-ribosylamine + glycine + ATP = N(1)-(5-phospho-beta-D-ribosyl)glycinamide + ADP + phosphate + H(+)</text>
        <dbReference type="Rhea" id="RHEA:17453"/>
        <dbReference type="ChEBI" id="CHEBI:15378"/>
        <dbReference type="ChEBI" id="CHEBI:30616"/>
        <dbReference type="ChEBI" id="CHEBI:43474"/>
        <dbReference type="ChEBI" id="CHEBI:57305"/>
        <dbReference type="ChEBI" id="CHEBI:58681"/>
        <dbReference type="ChEBI" id="CHEBI:143788"/>
        <dbReference type="ChEBI" id="CHEBI:456216"/>
        <dbReference type="EC" id="6.3.4.13"/>
    </reaction>
</comment>
<dbReference type="InterPro" id="IPR020559">
    <property type="entry name" value="PRibGlycinamide_synth_CS"/>
</dbReference>
<dbReference type="PROSITE" id="PS00184">
    <property type="entry name" value="GARS"/>
    <property type="match status" value="1"/>
</dbReference>
<evidence type="ECO:0000256" key="13">
    <source>
        <dbReference type="ARBA" id="ARBA00047843"/>
    </source>
</evidence>
<dbReference type="GO" id="GO:0046872">
    <property type="term" value="F:metal ion binding"/>
    <property type="evidence" value="ECO:0007669"/>
    <property type="project" value="UniProtKB-KW"/>
</dbReference>
<dbReference type="PANTHER" id="PTHR10520:SF12">
    <property type="entry name" value="TRIFUNCTIONAL PURINE BIOSYNTHETIC PROTEIN ADENOSINE-3"/>
    <property type="match status" value="1"/>
</dbReference>
<dbReference type="InterPro" id="IPR020562">
    <property type="entry name" value="PRibGlycinamide_synth_N"/>
</dbReference>
<dbReference type="Pfam" id="PF01071">
    <property type="entry name" value="GARS_A"/>
    <property type="match status" value="1"/>
</dbReference>
<dbReference type="SUPFAM" id="SSF51246">
    <property type="entry name" value="Rudiment single hybrid motif"/>
    <property type="match status" value="1"/>
</dbReference>
<evidence type="ECO:0000313" key="19">
    <source>
        <dbReference type="Proteomes" id="UP000268162"/>
    </source>
</evidence>
<evidence type="ECO:0000256" key="11">
    <source>
        <dbReference type="ARBA" id="ARBA00029388"/>
    </source>
</evidence>
<dbReference type="GO" id="GO:0004637">
    <property type="term" value="F:phosphoribosylamine-glycine ligase activity"/>
    <property type="evidence" value="ECO:0007669"/>
    <property type="project" value="UniProtKB-EC"/>
</dbReference>
<dbReference type="InterPro" id="IPR016188">
    <property type="entry name" value="PurM-like_N"/>
</dbReference>
<dbReference type="Gene3D" id="3.30.1490.20">
    <property type="entry name" value="ATP-grasp fold, A domain"/>
    <property type="match status" value="1"/>
</dbReference>
<dbReference type="CDD" id="cd02196">
    <property type="entry name" value="PurM"/>
    <property type="match status" value="1"/>
</dbReference>
<evidence type="ECO:0000256" key="8">
    <source>
        <dbReference type="ARBA" id="ARBA00022840"/>
    </source>
</evidence>
<dbReference type="FunFam" id="3.90.600.10:FF:000001">
    <property type="entry name" value="Trifunctional purine biosynthetic protein adenosine-3"/>
    <property type="match status" value="1"/>
</dbReference>
<dbReference type="SUPFAM" id="SSF56059">
    <property type="entry name" value="Glutathione synthetase ATP-binding domain-like"/>
    <property type="match status" value="1"/>
</dbReference>
<dbReference type="Gene3D" id="3.30.470.20">
    <property type="entry name" value="ATP-grasp fold, B domain"/>
    <property type="match status" value="1"/>
</dbReference>
<organism evidence="18 19">
    <name type="scientific">Dimargaris cristalligena</name>
    <dbReference type="NCBI Taxonomy" id="215637"/>
    <lineage>
        <taxon>Eukaryota</taxon>
        <taxon>Fungi</taxon>
        <taxon>Fungi incertae sedis</taxon>
        <taxon>Zoopagomycota</taxon>
        <taxon>Kickxellomycotina</taxon>
        <taxon>Dimargaritomycetes</taxon>
        <taxon>Dimargaritales</taxon>
        <taxon>Dimargaritaceae</taxon>
        <taxon>Dimargaris</taxon>
    </lineage>
</organism>
<dbReference type="FunFam" id="3.40.50.20:FF:000006">
    <property type="entry name" value="Phosphoribosylamine--glycine ligase, chloroplastic"/>
    <property type="match status" value="1"/>
</dbReference>
<comment type="catalytic activity">
    <reaction evidence="14">
        <text>2-formamido-N(1)-(5-O-phospho-beta-D-ribosyl)acetamidine + ATP = 5-amino-1-(5-phospho-beta-D-ribosyl)imidazole + ADP + phosphate + H(+)</text>
        <dbReference type="Rhea" id="RHEA:23032"/>
        <dbReference type="ChEBI" id="CHEBI:15378"/>
        <dbReference type="ChEBI" id="CHEBI:30616"/>
        <dbReference type="ChEBI" id="CHEBI:43474"/>
        <dbReference type="ChEBI" id="CHEBI:137981"/>
        <dbReference type="ChEBI" id="CHEBI:147287"/>
        <dbReference type="ChEBI" id="CHEBI:456216"/>
        <dbReference type="EC" id="6.3.3.1"/>
    </reaction>
</comment>
<dbReference type="InterPro" id="IPR020561">
    <property type="entry name" value="PRibGlycinamid_synth_ATP-grasp"/>
</dbReference>
<dbReference type="InterPro" id="IPR011054">
    <property type="entry name" value="Rudment_hybrid_motif"/>
</dbReference>
<dbReference type="GO" id="GO:0005829">
    <property type="term" value="C:cytosol"/>
    <property type="evidence" value="ECO:0007669"/>
    <property type="project" value="TreeGrafter"/>
</dbReference>
<dbReference type="HAMAP" id="MF_00138">
    <property type="entry name" value="GARS"/>
    <property type="match status" value="1"/>
</dbReference>
<dbReference type="Gene3D" id="3.90.600.10">
    <property type="entry name" value="Phosphoribosylglycinamide synthetase, C-terminal domain"/>
    <property type="match status" value="1"/>
</dbReference>
<evidence type="ECO:0000313" key="18">
    <source>
        <dbReference type="EMBL" id="RKP38687.1"/>
    </source>
</evidence>
<evidence type="ECO:0000256" key="4">
    <source>
        <dbReference type="ARBA" id="ARBA00022598"/>
    </source>
</evidence>
<dbReference type="InterPro" id="IPR013815">
    <property type="entry name" value="ATP_grasp_subdomain_1"/>
</dbReference>
<dbReference type="FunFam" id="3.30.1490.20:FF:000006">
    <property type="entry name" value="phosphoribosylamine--glycine ligase, chloroplastic-like"/>
    <property type="match status" value="1"/>
</dbReference>
<comment type="function">
    <text evidence="11">Catalyzes the second and fifth step in the 'de novo' purine biosynthesis pathway; contains phosphoribosylamine--glycine ligase (GARS) and phosphoribosylformylglycinamidine cyclo-ligase (AIRS) activities.</text>
</comment>
<dbReference type="FunFam" id="3.90.650.10:FF:000019">
    <property type="entry name" value="Trifunctional purine biosynthetic protein adenosine-3"/>
    <property type="match status" value="1"/>
</dbReference>
<evidence type="ECO:0000256" key="16">
    <source>
        <dbReference type="SAM" id="MobiDB-lite"/>
    </source>
</evidence>
<evidence type="ECO:0000256" key="1">
    <source>
        <dbReference type="ARBA" id="ARBA00004686"/>
    </source>
</evidence>
<evidence type="ECO:0000256" key="5">
    <source>
        <dbReference type="ARBA" id="ARBA00022723"/>
    </source>
</evidence>
<proteinExistence type="inferred from homology"/>
<dbReference type="STRING" id="215637.A0A4P9ZYD1"/>
<dbReference type="Gene3D" id="3.40.50.20">
    <property type="match status" value="1"/>
</dbReference>
<comment type="similarity">
    <text evidence="12">In the C-terminal section; belongs to the AIR synthase family.</text>
</comment>
<dbReference type="InterPro" id="IPR010918">
    <property type="entry name" value="PurM-like_C_dom"/>
</dbReference>
<dbReference type="SMART" id="SM01209">
    <property type="entry name" value="GARS_A"/>
    <property type="match status" value="1"/>
</dbReference>
<dbReference type="Pfam" id="PF02769">
    <property type="entry name" value="AIRS_C"/>
    <property type="match status" value="1"/>
</dbReference>
<dbReference type="GO" id="GO:0006189">
    <property type="term" value="P:'de novo' IMP biosynthetic process"/>
    <property type="evidence" value="ECO:0007669"/>
    <property type="project" value="UniProtKB-UniPathway"/>
</dbReference>
<evidence type="ECO:0000256" key="9">
    <source>
        <dbReference type="ARBA" id="ARBA00023211"/>
    </source>
</evidence>
<dbReference type="Pfam" id="PF02844">
    <property type="entry name" value="GARS_N"/>
    <property type="match status" value="1"/>
</dbReference>
<evidence type="ECO:0000256" key="7">
    <source>
        <dbReference type="ARBA" id="ARBA00022755"/>
    </source>
</evidence>
<dbReference type="InterPro" id="IPR037123">
    <property type="entry name" value="PRibGlycinamide_synth_C_sf"/>
</dbReference>
<dbReference type="GO" id="GO:0005524">
    <property type="term" value="F:ATP binding"/>
    <property type="evidence" value="ECO:0007669"/>
    <property type="project" value="UniProtKB-UniRule"/>
</dbReference>
<dbReference type="HAMAP" id="MF_00741">
    <property type="entry name" value="AIRS"/>
    <property type="match status" value="1"/>
</dbReference>
<dbReference type="InterPro" id="IPR011761">
    <property type="entry name" value="ATP-grasp"/>
</dbReference>
<evidence type="ECO:0000256" key="6">
    <source>
        <dbReference type="ARBA" id="ARBA00022741"/>
    </source>
</evidence>
<dbReference type="UniPathway" id="UPA00074">
    <property type="reaction ID" value="UER00125"/>
</dbReference>
<dbReference type="Pfam" id="PF02843">
    <property type="entry name" value="GARS_C"/>
    <property type="match status" value="1"/>
</dbReference>
<comment type="pathway">
    <text evidence="2">Purine metabolism; IMP biosynthesis via de novo pathway; N(1)-(5-phospho-D-ribosyl)glycinamide from 5-phospho-alpha-D-ribose 1-diphosphate: step 2/2.</text>
</comment>
<gene>
    <name evidence="18" type="ORF">BJ085DRAFT_41370</name>
</gene>
<dbReference type="InterPro" id="IPR000115">
    <property type="entry name" value="PRibGlycinamide_synth"/>
</dbReference>
<dbReference type="FunFam" id="3.30.470.20:FF:000018">
    <property type="entry name" value="Trifunctional purine biosynthetic protein adenosine-3"/>
    <property type="match status" value="1"/>
</dbReference>
<keyword evidence="19" id="KW-1185">Reference proteome</keyword>
<evidence type="ECO:0000259" key="17">
    <source>
        <dbReference type="PROSITE" id="PS50975"/>
    </source>
</evidence>
<evidence type="ECO:0000256" key="14">
    <source>
        <dbReference type="ARBA" id="ARBA00049057"/>
    </source>
</evidence>
<dbReference type="SUPFAM" id="SSF55326">
    <property type="entry name" value="PurM N-terminal domain-like"/>
    <property type="match status" value="1"/>
</dbReference>
<dbReference type="InterPro" id="IPR020560">
    <property type="entry name" value="PRibGlycinamide_synth_C-dom"/>
</dbReference>
<dbReference type="PANTHER" id="PTHR10520">
    <property type="entry name" value="TRIFUNCTIONAL PURINE BIOSYNTHETIC PROTEIN ADENOSINE-3-RELATED"/>
    <property type="match status" value="1"/>
</dbReference>
<dbReference type="GO" id="GO:0004641">
    <property type="term" value="F:phosphoribosylformylglycinamidine cyclo-ligase activity"/>
    <property type="evidence" value="ECO:0007669"/>
    <property type="project" value="UniProtKB-EC"/>
</dbReference>
<dbReference type="InterPro" id="IPR016185">
    <property type="entry name" value="PreATP-grasp_dom_sf"/>
</dbReference>
<dbReference type="NCBIfam" id="TIGR00878">
    <property type="entry name" value="purM"/>
    <property type="match status" value="1"/>
</dbReference>
<sequence length="819" mass="86002">MSLVALNDSPQNVLVLGSGGREHAIVWKLAQSPKVGHIFVAPGNGGTASFSPKVSNIAVDGPGFTGLVKFALANAVNLVIPGPEQPLVDGATDIFRRAGIPCFGPSARAAQMEGSKAFSKDFMARHAIPTAQYRNFTDYEEARAYLQSIDHDVVIKASGLAAGKGVLIPTSKEEALQALATVMVDKEFGDAGSEVVIEEFLTGQEISILAFADGYTIYQCPPAQDHKRAYDGDEGPNTGGMGCYAPAPVASPELLAQVQRTILQPTIDGLRRDGIPFVGMLFTGLMLTPDGPKVLEYNVRFGDPETEVVLPLMDSSCDLYEVMLACVEGRLDSVPLTFSPGYAATVVMASAGYPGPYPKGKVISFTPPAEDTMVFHAGTIATADDTIVTSGGRVLTVTGTGPTLPEALGLAYAGVHTVEFEGAFYRKDIGHRALTFLKEAAENPIKGLTYAAAGVSINAGNDLVDKIKAVVKSTRRPGTDSEIGGFGGVFDLKATGYKDPVLVSATDGVGTKLKLAHALGIHNTVGIDLVAMQVNDVVVQGAEPLFFLDYYACGHLDVDAAHQFIAGVARGCQEAGCALIGGETAEMPGMYGPGDYDVAGFVVGAVEREAILPRLDDIQVGDVLLGLPSSGVHSNGFSLVRKIIEHKGLTLQSPCPFPVPQSPYEVEGTNPASANASLGEALLTPTRIYVKSLLPAIRLGLIKAMAHITGGGFIDNVPRVLPAHLGVEVDAAQWPLPSVFRWLKQAGQVSDFEMSRTFNCGIGMVLVVSADQAATVIETLQANGEPQVHEIGHVVPRATAADGGESEPVTLLNTEGNWA</sequence>
<dbReference type="SMART" id="SM01210">
    <property type="entry name" value="GARS_C"/>
    <property type="match status" value="1"/>
</dbReference>
<dbReference type="AlphaFoldDB" id="A0A4P9ZYD1"/>
<name>A0A4P9ZYD1_9FUNG</name>
<dbReference type="Gene3D" id="3.90.650.10">
    <property type="entry name" value="PurM-like C-terminal domain"/>
    <property type="match status" value="1"/>
</dbReference>
<keyword evidence="7" id="KW-0658">Purine biosynthesis</keyword>
<dbReference type="InterPro" id="IPR004733">
    <property type="entry name" value="PurM_cligase"/>
</dbReference>
<protein>
    <submittedName>
        <fullName evidence="18">Aminoimidazole ribonucleotide synthetase</fullName>
    </submittedName>
</protein>
<keyword evidence="5" id="KW-0479">Metal-binding</keyword>
<dbReference type="GO" id="GO:0046084">
    <property type="term" value="P:adenine biosynthetic process"/>
    <property type="evidence" value="ECO:0007669"/>
    <property type="project" value="TreeGrafter"/>
</dbReference>
<dbReference type="EMBL" id="ML002340">
    <property type="protein sequence ID" value="RKP38687.1"/>
    <property type="molecule type" value="Genomic_DNA"/>
</dbReference>
<dbReference type="InterPro" id="IPR036921">
    <property type="entry name" value="PurM-like_N_sf"/>
</dbReference>
<evidence type="ECO:0000256" key="2">
    <source>
        <dbReference type="ARBA" id="ARBA00005174"/>
    </source>
</evidence>
<dbReference type="SUPFAM" id="SSF56042">
    <property type="entry name" value="PurM C-terminal domain-like"/>
    <property type="match status" value="1"/>
</dbReference>
<dbReference type="NCBIfam" id="TIGR00877">
    <property type="entry name" value="purD"/>
    <property type="match status" value="1"/>
</dbReference>
<dbReference type="Proteomes" id="UP000268162">
    <property type="component" value="Unassembled WGS sequence"/>
</dbReference>
<dbReference type="Pfam" id="PF00586">
    <property type="entry name" value="AIRS"/>
    <property type="match status" value="1"/>
</dbReference>
<evidence type="ECO:0000256" key="3">
    <source>
        <dbReference type="ARBA" id="ARBA00007423"/>
    </source>
</evidence>
<comment type="pathway">
    <text evidence="1">Purine metabolism; IMP biosynthesis via de novo pathway; 5-amino-1-(5-phospho-D-ribosyl)imidazole from N(2)-formyl-N(1)-(5-phospho-D-ribosyl)glycinamide: step 2/2.</text>
</comment>
<feature type="domain" description="ATP-grasp" evidence="17">
    <location>
        <begin position="120"/>
        <end position="328"/>
    </location>
</feature>
<dbReference type="FunFam" id="3.30.1330.10:FF:000001">
    <property type="entry name" value="Phosphoribosylformylglycinamidine cyclo-ligase"/>
    <property type="match status" value="1"/>
</dbReference>
<keyword evidence="6 15" id="KW-0547">Nucleotide-binding</keyword>
<comment type="similarity">
    <text evidence="3">In the N-terminal section; belongs to the GARS family.</text>
</comment>
<evidence type="ECO:0000256" key="10">
    <source>
        <dbReference type="ARBA" id="ARBA00023268"/>
    </source>
</evidence>
<keyword evidence="8 15" id="KW-0067">ATP-binding</keyword>
<evidence type="ECO:0000256" key="12">
    <source>
        <dbReference type="ARBA" id="ARBA00029444"/>
    </source>
</evidence>
<keyword evidence="4" id="KW-0436">Ligase</keyword>
<accession>A0A4P9ZYD1</accession>
<keyword evidence="10" id="KW-0511">Multifunctional enzyme</keyword>
<reference evidence="19" key="1">
    <citation type="journal article" date="2018" name="Nat. Microbiol.">
        <title>Leveraging single-cell genomics to expand the fungal tree of life.</title>
        <authorList>
            <person name="Ahrendt S.R."/>
            <person name="Quandt C.A."/>
            <person name="Ciobanu D."/>
            <person name="Clum A."/>
            <person name="Salamov A."/>
            <person name="Andreopoulos B."/>
            <person name="Cheng J.F."/>
            <person name="Woyke T."/>
            <person name="Pelin A."/>
            <person name="Henrissat B."/>
            <person name="Reynolds N.K."/>
            <person name="Benny G.L."/>
            <person name="Smith M.E."/>
            <person name="James T.Y."/>
            <person name="Grigoriev I.V."/>
        </authorList>
    </citation>
    <scope>NUCLEOTIDE SEQUENCE [LARGE SCALE GENOMIC DNA]</scope>
    <source>
        <strain evidence="19">RSA 468</strain>
    </source>
</reference>